<evidence type="ECO:0000259" key="11">
    <source>
        <dbReference type="PROSITE" id="PS51745"/>
    </source>
</evidence>
<dbReference type="AlphaFoldDB" id="A0A5J5BIT7"/>
<evidence type="ECO:0000256" key="5">
    <source>
        <dbReference type="ARBA" id="ARBA00023163"/>
    </source>
</evidence>
<comment type="function">
    <text evidence="8">Aux/IAA proteins are short-lived transcriptional factors that function as repressors of early auxin response genes at low auxin concentrations. Repression is thought to result from the interaction with auxin response factors (ARFs), proteins that bind to the auxin-responsive promoter element (AuxRE). Formation of heterodimers with ARF proteins may alter their ability to modulate early auxin response genes expression.</text>
</comment>
<feature type="compositionally biased region" description="Polar residues" evidence="10">
    <location>
        <begin position="154"/>
        <end position="179"/>
    </location>
</feature>
<evidence type="ECO:0000256" key="4">
    <source>
        <dbReference type="ARBA" id="ARBA00023015"/>
    </source>
</evidence>
<keyword evidence="13" id="KW-1185">Reference proteome</keyword>
<sequence>MDGCSRKDEHSPQLLDLISRDREWLVQRDEQKRNGSSEEKKLELRLGPPGQDWTIKDGAKNHSRERDESLLSLSHLSNNYSNSNPNISGTKRGFIDTVDRSKTMEDGWIMNNNGTQTQKFSSSENPVGTAVSSPWSSSCNYQGKVPQQQHQQQTKTPFLQFPSTPQSSPAKAKESSQPCRTKVVDLQTAEEKTFSPTSVNTAVLNSSQKRSAPAPVVGWPPIRSFRKNIASSSSSKPPIESQDVVVEDNVAKEKPVESCRKGLFVKINMDGIPIGRKVDLKAYDSYEKLSSAVDDLFRRLLADSSAGGIQTKQEGEGAITGLLDGSGEYTLVYEDNEGDRMLVGDVPWHMFVSTVKRLRVLKSSELPTLCLGSKQEKTTLDAALK</sequence>
<evidence type="ECO:0000256" key="2">
    <source>
        <dbReference type="ARBA" id="ARBA00006728"/>
    </source>
</evidence>
<dbReference type="Pfam" id="PF02309">
    <property type="entry name" value="AUX_IAA"/>
    <property type="match status" value="1"/>
</dbReference>
<dbReference type="Proteomes" id="UP000325577">
    <property type="component" value="Linkage Group LG12"/>
</dbReference>
<comment type="subcellular location">
    <subcellularLocation>
        <location evidence="1 9">Nucleus</location>
    </subcellularLocation>
</comment>
<protein>
    <recommendedName>
        <fullName evidence="9">Auxin-responsive protein</fullName>
    </recommendedName>
</protein>
<comment type="subunit">
    <text evidence="9">Homodimers and heterodimers.</text>
</comment>
<reference evidence="12 13" key="1">
    <citation type="submission" date="2019-09" db="EMBL/GenBank/DDBJ databases">
        <title>A chromosome-level genome assembly of the Chinese tupelo Nyssa sinensis.</title>
        <authorList>
            <person name="Yang X."/>
            <person name="Kang M."/>
            <person name="Yang Y."/>
            <person name="Xiong H."/>
            <person name="Wang M."/>
            <person name="Zhang Z."/>
            <person name="Wang Z."/>
            <person name="Wu H."/>
            <person name="Ma T."/>
            <person name="Liu J."/>
            <person name="Xi Z."/>
        </authorList>
    </citation>
    <scope>NUCLEOTIDE SEQUENCE [LARGE SCALE GENOMIC DNA]</scope>
    <source>
        <strain evidence="12">J267</strain>
        <tissue evidence="12">Leaf</tissue>
    </source>
</reference>
<evidence type="ECO:0000256" key="3">
    <source>
        <dbReference type="ARBA" id="ARBA00022491"/>
    </source>
</evidence>
<evidence type="ECO:0000313" key="12">
    <source>
        <dbReference type="EMBL" id="KAA8541737.1"/>
    </source>
</evidence>
<keyword evidence="5 9" id="KW-0804">Transcription</keyword>
<keyword evidence="6 9" id="KW-0539">Nucleus</keyword>
<dbReference type="GO" id="GO:0009734">
    <property type="term" value="P:auxin-activated signaling pathway"/>
    <property type="evidence" value="ECO:0007669"/>
    <property type="project" value="UniProtKB-UniRule"/>
</dbReference>
<keyword evidence="7 9" id="KW-0927">Auxin signaling pathway</keyword>
<dbReference type="EMBL" id="CM018035">
    <property type="protein sequence ID" value="KAA8541737.1"/>
    <property type="molecule type" value="Genomic_DNA"/>
</dbReference>
<dbReference type="PANTHER" id="PTHR31734">
    <property type="entry name" value="AUXIN-RESPONSIVE PROTEIN IAA17"/>
    <property type="match status" value="1"/>
</dbReference>
<dbReference type="PANTHER" id="PTHR31734:SF2">
    <property type="entry name" value="AUXIN-RESPONSIVE PROTEIN IAA26"/>
    <property type="match status" value="1"/>
</dbReference>
<evidence type="ECO:0000313" key="13">
    <source>
        <dbReference type="Proteomes" id="UP000325577"/>
    </source>
</evidence>
<evidence type="ECO:0000256" key="9">
    <source>
        <dbReference type="RuleBase" id="RU004549"/>
    </source>
</evidence>
<evidence type="ECO:0000256" key="8">
    <source>
        <dbReference type="ARBA" id="ARBA00025283"/>
    </source>
</evidence>
<dbReference type="PROSITE" id="PS51745">
    <property type="entry name" value="PB1"/>
    <property type="match status" value="1"/>
</dbReference>
<feature type="region of interest" description="Disordered" evidence="10">
    <location>
        <begin position="28"/>
        <end position="70"/>
    </location>
</feature>
<evidence type="ECO:0000256" key="10">
    <source>
        <dbReference type="SAM" id="MobiDB-lite"/>
    </source>
</evidence>
<evidence type="ECO:0000256" key="7">
    <source>
        <dbReference type="ARBA" id="ARBA00023294"/>
    </source>
</evidence>
<accession>A0A5J5BIT7</accession>
<dbReference type="FunFam" id="3.10.20.90:FF:000225">
    <property type="entry name" value="Auxin-responsive protein"/>
    <property type="match status" value="1"/>
</dbReference>
<feature type="compositionally biased region" description="Basic and acidic residues" evidence="10">
    <location>
        <begin position="54"/>
        <end position="69"/>
    </location>
</feature>
<dbReference type="InterPro" id="IPR053793">
    <property type="entry name" value="PB1-like"/>
</dbReference>
<proteinExistence type="inferred from homology"/>
<evidence type="ECO:0000256" key="1">
    <source>
        <dbReference type="ARBA" id="ARBA00004123"/>
    </source>
</evidence>
<dbReference type="InterPro" id="IPR003311">
    <property type="entry name" value="AUX_IAA"/>
</dbReference>
<dbReference type="GO" id="GO:0006355">
    <property type="term" value="P:regulation of DNA-templated transcription"/>
    <property type="evidence" value="ECO:0007669"/>
    <property type="project" value="InterPro"/>
</dbReference>
<dbReference type="Gene3D" id="3.10.20.90">
    <property type="entry name" value="Phosphatidylinositol 3-kinase Catalytic Subunit, Chain A, domain 1"/>
    <property type="match status" value="1"/>
</dbReference>
<dbReference type="SUPFAM" id="SSF54277">
    <property type="entry name" value="CAD &amp; PB1 domains"/>
    <property type="match status" value="1"/>
</dbReference>
<dbReference type="GO" id="GO:0005634">
    <property type="term" value="C:nucleus"/>
    <property type="evidence" value="ECO:0007669"/>
    <property type="project" value="UniProtKB-SubCell"/>
</dbReference>
<organism evidence="12 13">
    <name type="scientific">Nyssa sinensis</name>
    <dbReference type="NCBI Taxonomy" id="561372"/>
    <lineage>
        <taxon>Eukaryota</taxon>
        <taxon>Viridiplantae</taxon>
        <taxon>Streptophyta</taxon>
        <taxon>Embryophyta</taxon>
        <taxon>Tracheophyta</taxon>
        <taxon>Spermatophyta</taxon>
        <taxon>Magnoliopsida</taxon>
        <taxon>eudicotyledons</taxon>
        <taxon>Gunneridae</taxon>
        <taxon>Pentapetalae</taxon>
        <taxon>asterids</taxon>
        <taxon>Cornales</taxon>
        <taxon>Nyssaceae</taxon>
        <taxon>Nyssa</taxon>
    </lineage>
</organism>
<keyword evidence="4 9" id="KW-0805">Transcription regulation</keyword>
<comment type="similarity">
    <text evidence="2 9">Belongs to the Aux/IAA family.</text>
</comment>
<name>A0A5J5BIT7_9ASTE</name>
<dbReference type="InterPro" id="IPR033389">
    <property type="entry name" value="AUX/IAA_dom"/>
</dbReference>
<keyword evidence="3 9" id="KW-0678">Repressor</keyword>
<dbReference type="OrthoDB" id="615826at2759"/>
<feature type="domain" description="PB1" evidence="11">
    <location>
        <begin position="262"/>
        <end position="368"/>
    </location>
</feature>
<feature type="compositionally biased region" description="Basic and acidic residues" evidence="10">
    <location>
        <begin position="28"/>
        <end position="44"/>
    </location>
</feature>
<feature type="region of interest" description="Disordered" evidence="10">
    <location>
        <begin position="106"/>
        <end position="180"/>
    </location>
</feature>
<feature type="compositionally biased region" description="Polar residues" evidence="10">
    <location>
        <begin position="110"/>
        <end position="141"/>
    </location>
</feature>
<evidence type="ECO:0000256" key="6">
    <source>
        <dbReference type="ARBA" id="ARBA00023242"/>
    </source>
</evidence>
<gene>
    <name evidence="12" type="ORF">F0562_022889</name>
</gene>